<gene>
    <name evidence="2" type="ORF">HG535_0G05330</name>
</gene>
<protein>
    <submittedName>
        <fullName evidence="2">Uncharacterized protein</fullName>
    </submittedName>
</protein>
<dbReference type="Proteomes" id="UP000509704">
    <property type="component" value="Chromosome 7"/>
</dbReference>
<dbReference type="RefSeq" id="XP_037146375.1">
    <property type="nucleotide sequence ID" value="XM_037290480.1"/>
</dbReference>
<keyword evidence="3" id="KW-1185">Reference proteome</keyword>
<dbReference type="EMBL" id="CP058610">
    <property type="protein sequence ID" value="QLG74650.1"/>
    <property type="molecule type" value="Genomic_DNA"/>
</dbReference>
<evidence type="ECO:0000313" key="2">
    <source>
        <dbReference type="EMBL" id="QLG74650.1"/>
    </source>
</evidence>
<evidence type="ECO:0000313" key="3">
    <source>
        <dbReference type="Proteomes" id="UP000509704"/>
    </source>
</evidence>
<name>A0A7H9B7Y6_ZYGMR</name>
<reference evidence="2 3" key="1">
    <citation type="submission" date="2020-07" db="EMBL/GenBank/DDBJ databases">
        <title>The yeast mating-type switching endonuclease HO is a domesticated member of an unorthodox homing genetic element family.</title>
        <authorList>
            <person name="Coughlan A.Y."/>
            <person name="Lombardi L."/>
            <person name="Braun-Galleani S."/>
            <person name="Martos A.R."/>
            <person name="Galeote V."/>
            <person name="Bigey F."/>
            <person name="Dequin S."/>
            <person name="Byrne K.P."/>
            <person name="Wolfe K.H."/>
        </authorList>
    </citation>
    <scope>NUCLEOTIDE SEQUENCE [LARGE SCALE GENOMIC DNA]</scope>
    <source>
        <strain evidence="2 3">NRRL Y-6702</strain>
    </source>
</reference>
<accession>A0A7H9B7Y6</accession>
<feature type="region of interest" description="Disordered" evidence="1">
    <location>
        <begin position="98"/>
        <end position="121"/>
    </location>
</feature>
<dbReference type="GeneID" id="59238433"/>
<proteinExistence type="predicted"/>
<dbReference type="AlphaFoldDB" id="A0A7H9B7Y6"/>
<feature type="compositionally biased region" description="Basic and acidic residues" evidence="1">
    <location>
        <begin position="98"/>
        <end position="113"/>
    </location>
</feature>
<dbReference type="OrthoDB" id="2555634at2759"/>
<evidence type="ECO:0000256" key="1">
    <source>
        <dbReference type="SAM" id="MobiDB-lite"/>
    </source>
</evidence>
<organism evidence="2 3">
    <name type="scientific">Zygotorulaspora mrakii</name>
    <name type="common">Zygosaccharomyces mrakii</name>
    <dbReference type="NCBI Taxonomy" id="42260"/>
    <lineage>
        <taxon>Eukaryota</taxon>
        <taxon>Fungi</taxon>
        <taxon>Dikarya</taxon>
        <taxon>Ascomycota</taxon>
        <taxon>Saccharomycotina</taxon>
        <taxon>Saccharomycetes</taxon>
        <taxon>Saccharomycetales</taxon>
        <taxon>Saccharomycetaceae</taxon>
        <taxon>Zygotorulaspora</taxon>
    </lineage>
</organism>
<dbReference type="KEGG" id="zmk:HG535_0G05330"/>
<sequence length="121" mass="14077">MSDTSDTRVFKEGYNRLAWDVQEPTYDAVTINPLESKVTQENEVDNEQEDEIDHNVPQISTATEKNHLEFTELDAHISNVHDPKNQLASLIKNAQHNKEALAKRNKRIKESKMQQRSRYGW</sequence>
<dbReference type="InterPro" id="IPR018800">
    <property type="entry name" value="PRCC"/>
</dbReference>
<dbReference type="Pfam" id="PF10253">
    <property type="entry name" value="PRCC"/>
    <property type="match status" value="1"/>
</dbReference>